<accession>A0ABS2YQT8</accession>
<dbReference type="PANTHER" id="PTHR28633:SF1">
    <property type="entry name" value="BLOC-2 COMPLEX MEMBER HPS3"/>
    <property type="match status" value="1"/>
</dbReference>
<dbReference type="InterPro" id="IPR029438">
    <property type="entry name" value="HPS3_C"/>
</dbReference>
<dbReference type="Pfam" id="PF14761">
    <property type="entry name" value="HPS3_N"/>
    <property type="match status" value="1"/>
</dbReference>
<comment type="caution">
    <text evidence="3">The sequence shown here is derived from an EMBL/GenBank/DDBJ whole genome shotgun (WGS) entry which is preliminary data.</text>
</comment>
<gene>
    <name evidence="3" type="primary">Hps3</name>
    <name evidence="3" type="ORF">GTO93_0010132</name>
</gene>
<feature type="non-terminal residue" evidence="3">
    <location>
        <position position="1"/>
    </location>
</feature>
<dbReference type="EMBL" id="JAAWVQ010179198">
    <property type="protein sequence ID" value="MBN3288843.1"/>
    <property type="molecule type" value="Genomic_DNA"/>
</dbReference>
<evidence type="ECO:0000313" key="3">
    <source>
        <dbReference type="EMBL" id="MBN3288843.1"/>
    </source>
</evidence>
<feature type="non-terminal residue" evidence="3">
    <location>
        <position position="1032"/>
    </location>
</feature>
<evidence type="ECO:0000259" key="2">
    <source>
        <dbReference type="Pfam" id="PF14763"/>
    </source>
</evidence>
<dbReference type="PANTHER" id="PTHR28633">
    <property type="entry name" value="HERMANSKY-PUDLAK SYNDROME 3 PROTEIN"/>
    <property type="match status" value="1"/>
</dbReference>
<proteinExistence type="predicted"/>
<evidence type="ECO:0000259" key="1">
    <source>
        <dbReference type="Pfam" id="PF14761"/>
    </source>
</evidence>
<reference evidence="3" key="1">
    <citation type="journal article" date="2021" name="Cell">
        <title>Tracing the genetic footprints of vertebrate landing in non-teleost ray-finned fishes.</title>
        <authorList>
            <person name="Bi X."/>
            <person name="Wang K."/>
            <person name="Yang L."/>
            <person name="Pan H."/>
            <person name="Jiang H."/>
            <person name="Wei Q."/>
            <person name="Fang M."/>
            <person name="Yu H."/>
            <person name="Zhu C."/>
            <person name="Cai Y."/>
            <person name="He Y."/>
            <person name="Gan X."/>
            <person name="Zeng H."/>
            <person name="Yu D."/>
            <person name="Zhu Y."/>
            <person name="Jiang H."/>
            <person name="Qiu Q."/>
            <person name="Yang H."/>
            <person name="Zhang Y.E."/>
            <person name="Wang W."/>
            <person name="Zhu M."/>
            <person name="He S."/>
            <person name="Zhang G."/>
        </authorList>
    </citation>
    <scope>NUCLEOTIDE SEQUENCE</scope>
    <source>
        <strain evidence="3">Pddl_001</strain>
    </source>
</reference>
<feature type="domain" description="BLOC-2 complex member HPS3 N-terminal" evidence="1">
    <location>
        <begin position="3"/>
        <end position="473"/>
    </location>
</feature>
<sequence>MVHVYNCHPFASQQIVPTDQEPGLFCCGGDALFVVSAGGCRIEVFQLQEEEECTLLCRFATMGKVLSIAHSGIGDYLVTIEEKSKATYLRAYTNWRYQAVEKTRVAVRMLGHFLSGSSFRVAPKEQMEIIEIPLYDPPLCFSCCPVTGHLLVGCRKSLVVFSLKKQDLNDPLSVLDFERSLIMHVPGWTPSQVCFCDGYVAIQMELEILVVKLEHFHQQPTNDNVPVPKDINTSIDIEEKGLMREAAQTDISQLEQDDFYVCQKNQELLGEEARECGVSVTLERTGMELEAGDIEVSYVLYRRFAPDFFQGHTVEETHLHSLQLLPIFTVTSSQDLSCEKKEGEPLSMFCFISLPNTGYLYSIRNGVELTSTYQYPEKAQQAVLSNQFLHVITRNALQCFTARCSAVAARTEDPYIDTTMKACPPFTMDVCALRIQLFIGLKALCHFKNHVVLLTKAAVDGDGESGRGPKKAHQVKDHKILTGMFLAIGLKSPSPGLERLLSRKSTSTKQKVSESGHGWNLYIVNTVSTLHLYSEMVEYSKKYETNSPQAQSCIHLLSEAHLLLRAALLDPAVRDPARGELEAAFKESCAQLGDCYSRFDKRDFHLALPYYKMSGLSVTEVIERNVTFSQKSQSFGKGFLFFLKHSLYEESSEELSEVGQVLHIFSTAEPSQLPHVVCSPCMLHANHATAFASLEKLESTLPSVVVTLTKAAIALKMENLQQYKTEMGCHTEMLQVYGFIEEPKLLLLNREGKSIEPTSLAHHLKETQEGLLVASAVALHENNKMTLEEADTFFKELSRETGDEKAGPQLLVDFWEALLVASTQEAIIQELLFKLSTVYIDRISTKENSGIKPLKTAEDLINSCSHYGLIFPWVSVITPSVFNMDRHYQEDLQKLQSLLSGPSLDPSSIFPLLEQLSDNESPGLSIHVLCATKLGDHESCIDKLLERCPQAIIPYANHELQREKQPLWWQKVLPELCKKTKYEGDESNTFLSSLKETLLVVAMELDPLEFLNLIPDDGTAAFFVPYVLECSQ</sequence>
<dbReference type="Pfam" id="PF14763">
    <property type="entry name" value="HPS3_C"/>
    <property type="match status" value="1"/>
</dbReference>
<dbReference type="InterPro" id="IPR017216">
    <property type="entry name" value="HPS3"/>
</dbReference>
<dbReference type="Proteomes" id="UP001166093">
    <property type="component" value="Unassembled WGS sequence"/>
</dbReference>
<evidence type="ECO:0000313" key="4">
    <source>
        <dbReference type="Proteomes" id="UP001166093"/>
    </source>
</evidence>
<organism evidence="3 4">
    <name type="scientific">Polyodon spathula</name>
    <name type="common">North American paddlefish</name>
    <name type="synonym">Squalus spathula</name>
    <dbReference type="NCBI Taxonomy" id="7913"/>
    <lineage>
        <taxon>Eukaryota</taxon>
        <taxon>Metazoa</taxon>
        <taxon>Chordata</taxon>
        <taxon>Craniata</taxon>
        <taxon>Vertebrata</taxon>
        <taxon>Euteleostomi</taxon>
        <taxon>Actinopterygii</taxon>
        <taxon>Chondrostei</taxon>
        <taxon>Acipenseriformes</taxon>
        <taxon>Polyodontidae</taxon>
        <taxon>Polyodon</taxon>
    </lineage>
</organism>
<dbReference type="InterPro" id="IPR029437">
    <property type="entry name" value="HPS3_N"/>
</dbReference>
<feature type="domain" description="BLOC-2 complex member HPS3 C-terminal" evidence="2">
    <location>
        <begin position="532"/>
        <end position="1032"/>
    </location>
</feature>
<name>A0ABS2YQT8_POLSP</name>
<keyword evidence="4" id="KW-1185">Reference proteome</keyword>
<protein>
    <submittedName>
        <fullName evidence="3">HPS3 protein</fullName>
    </submittedName>
</protein>